<keyword evidence="2" id="KW-0812">Transmembrane</keyword>
<dbReference type="AlphaFoldDB" id="A0A1C3N764"/>
<keyword evidence="2" id="KW-1133">Transmembrane helix</keyword>
<dbReference type="EMBL" id="LT598496">
    <property type="protein sequence ID" value="SBV28386.1"/>
    <property type="molecule type" value="Genomic_DNA"/>
</dbReference>
<evidence type="ECO:0000313" key="4">
    <source>
        <dbReference type="Proteomes" id="UP000199393"/>
    </source>
</evidence>
<name>A0A1C3N764_9ACTN</name>
<reference evidence="4" key="1">
    <citation type="submission" date="2016-06" db="EMBL/GenBank/DDBJ databases">
        <authorList>
            <person name="Varghese N."/>
            <person name="Submissions Spin"/>
        </authorList>
    </citation>
    <scope>NUCLEOTIDE SEQUENCE [LARGE SCALE GENOMIC DNA]</scope>
    <source>
        <strain evidence="4">DSM 45344</strain>
    </source>
</reference>
<evidence type="ECO:0000256" key="1">
    <source>
        <dbReference type="SAM" id="MobiDB-lite"/>
    </source>
</evidence>
<dbReference type="STRING" id="307121.GA0070620_3929"/>
<protein>
    <submittedName>
        <fullName evidence="3">Uncharacterized protein</fullName>
    </submittedName>
</protein>
<feature type="transmembrane region" description="Helical" evidence="2">
    <location>
        <begin position="124"/>
        <end position="149"/>
    </location>
</feature>
<keyword evidence="2" id="KW-0472">Membrane</keyword>
<keyword evidence="4" id="KW-1185">Reference proteome</keyword>
<proteinExistence type="predicted"/>
<evidence type="ECO:0000313" key="3">
    <source>
        <dbReference type="EMBL" id="SBV28386.1"/>
    </source>
</evidence>
<evidence type="ECO:0000256" key="2">
    <source>
        <dbReference type="SAM" id="Phobius"/>
    </source>
</evidence>
<feature type="region of interest" description="Disordered" evidence="1">
    <location>
        <begin position="63"/>
        <end position="99"/>
    </location>
</feature>
<accession>A0A1C3N764</accession>
<dbReference type="Proteomes" id="UP000199393">
    <property type="component" value="Chromosome I"/>
</dbReference>
<sequence>MTPGRWARLLLLVGTLFGLAAMHTLGHGAHATTAAPPHGTVGPAPASAFGPASVGWDLSVTRHSAPMTRPSGTASAHTPAVDHDPAVPAPAPRPGALDEPADLDVAASAARLLLPSGGTGHGELPGWSVCLAVLGALAVSLLVVARLLAGAAGIGELARRVGRAVRTPRAPPAPIGLRLATVAVLRR</sequence>
<organism evidence="3 4">
    <name type="scientific">Micromonospora krabiensis</name>
    <dbReference type="NCBI Taxonomy" id="307121"/>
    <lineage>
        <taxon>Bacteria</taxon>
        <taxon>Bacillati</taxon>
        <taxon>Actinomycetota</taxon>
        <taxon>Actinomycetes</taxon>
        <taxon>Micromonosporales</taxon>
        <taxon>Micromonosporaceae</taxon>
        <taxon>Micromonospora</taxon>
    </lineage>
</organism>
<gene>
    <name evidence="3" type="ORF">GA0070620_3929</name>
</gene>